<comment type="similarity">
    <text evidence="1">Belongs to the ABC transporter superfamily.</text>
</comment>
<organism evidence="4 5">
    <name type="scientific">Candidatus Methanobinarius endosymbioticus</name>
    <dbReference type="NCBI Taxonomy" id="2006182"/>
    <lineage>
        <taxon>Archaea</taxon>
        <taxon>Methanobacteriati</taxon>
        <taxon>Methanobacteriota</taxon>
        <taxon>Methanomada group</taxon>
        <taxon>Methanobacteria</taxon>
        <taxon>Methanobacteriales</taxon>
        <taxon>Methanobacteriaceae</taxon>
        <taxon>Candidatus Methanobinarius</taxon>
    </lineage>
</organism>
<accession>A0A366MCU0</accession>
<comment type="caution">
    <text evidence="4">The sequence shown here is derived from an EMBL/GenBank/DDBJ whole genome shotgun (WGS) entry which is preliminary data.</text>
</comment>
<keyword evidence="5" id="KW-1185">Reference proteome</keyword>
<dbReference type="EMBL" id="NIZT01000012">
    <property type="protein sequence ID" value="RBQ24005.1"/>
    <property type="molecule type" value="Genomic_DNA"/>
</dbReference>
<dbReference type="GO" id="GO:0005524">
    <property type="term" value="F:ATP binding"/>
    <property type="evidence" value="ECO:0007669"/>
    <property type="project" value="UniProtKB-KW"/>
</dbReference>
<name>A0A366MCU0_9EURY</name>
<feature type="domain" description="ABC transporter" evidence="3">
    <location>
        <begin position="4"/>
        <end position="45"/>
    </location>
</feature>
<dbReference type="AlphaFoldDB" id="A0A366MCU0"/>
<evidence type="ECO:0000313" key="4">
    <source>
        <dbReference type="EMBL" id="RBQ24005.1"/>
    </source>
</evidence>
<keyword evidence="4" id="KW-0067">ATP-binding</keyword>
<sequence length="93" mass="10423">MGNLDLLHLKDSHSMALSGGQKQKVVIGSALASKKQIIIFHEPTSGLDLKHMKEVALNIKNLQNNEITPFIVSHDLELILEFFTYVFHLNNGK</sequence>
<proteinExistence type="inferred from homology"/>
<gene>
    <name evidence="4" type="primary">livG_1</name>
    <name evidence="4" type="ORF">ALNOE001_05570</name>
</gene>
<dbReference type="Gene3D" id="3.40.50.300">
    <property type="entry name" value="P-loop containing nucleotide triphosphate hydrolases"/>
    <property type="match status" value="1"/>
</dbReference>
<dbReference type="PANTHER" id="PTHR42734:SF6">
    <property type="entry name" value="MOLYBDATE IMPORT ATP-BINDING PROTEIN MOLC"/>
    <property type="match status" value="1"/>
</dbReference>
<evidence type="ECO:0000256" key="2">
    <source>
        <dbReference type="ARBA" id="ARBA00022448"/>
    </source>
</evidence>
<dbReference type="InterPro" id="IPR003439">
    <property type="entry name" value="ABC_transporter-like_ATP-bd"/>
</dbReference>
<reference evidence="4 5" key="1">
    <citation type="submission" date="2018-06" db="EMBL/GenBank/DDBJ databases">
        <title>Genomic insight into two independent archaeal endosymbiosis events.</title>
        <authorList>
            <person name="Lind A.E."/>
            <person name="Lewis W.H."/>
            <person name="Spang A."/>
            <person name="Guy L."/>
            <person name="Embley M.T."/>
            <person name="Ettema T.J.G."/>
        </authorList>
    </citation>
    <scope>NUCLEOTIDE SEQUENCE [LARGE SCALE GENOMIC DNA]</scope>
    <source>
        <strain evidence="4">NOE</strain>
    </source>
</reference>
<dbReference type="Pfam" id="PF00005">
    <property type="entry name" value="ABC_tran"/>
    <property type="match status" value="1"/>
</dbReference>
<dbReference type="PANTHER" id="PTHR42734">
    <property type="entry name" value="METAL TRANSPORT SYSTEM ATP-BINDING PROTEIN TM_0124-RELATED"/>
    <property type="match status" value="1"/>
</dbReference>
<dbReference type="InterPro" id="IPR027417">
    <property type="entry name" value="P-loop_NTPase"/>
</dbReference>
<evidence type="ECO:0000256" key="1">
    <source>
        <dbReference type="ARBA" id="ARBA00005417"/>
    </source>
</evidence>
<keyword evidence="4" id="KW-0547">Nucleotide-binding</keyword>
<dbReference type="SUPFAM" id="SSF52540">
    <property type="entry name" value="P-loop containing nucleoside triphosphate hydrolases"/>
    <property type="match status" value="1"/>
</dbReference>
<keyword evidence="2" id="KW-0813">Transport</keyword>
<dbReference type="GO" id="GO:0016887">
    <property type="term" value="F:ATP hydrolysis activity"/>
    <property type="evidence" value="ECO:0007669"/>
    <property type="project" value="InterPro"/>
</dbReference>
<protein>
    <submittedName>
        <fullName evidence="4">Putative branched-chain amino acid transport ATP-binding protein LivG</fullName>
    </submittedName>
</protein>
<dbReference type="Proteomes" id="UP000253099">
    <property type="component" value="Unassembled WGS sequence"/>
</dbReference>
<dbReference type="InterPro" id="IPR050153">
    <property type="entry name" value="Metal_Ion_Import_ABC"/>
</dbReference>
<evidence type="ECO:0000259" key="3">
    <source>
        <dbReference type="Pfam" id="PF00005"/>
    </source>
</evidence>
<evidence type="ECO:0000313" key="5">
    <source>
        <dbReference type="Proteomes" id="UP000253099"/>
    </source>
</evidence>